<organism evidence="1 2">
    <name type="scientific">Cereibacter ovatus</name>
    <dbReference type="NCBI Taxonomy" id="439529"/>
    <lineage>
        <taxon>Bacteria</taxon>
        <taxon>Pseudomonadati</taxon>
        <taxon>Pseudomonadota</taxon>
        <taxon>Alphaproteobacteria</taxon>
        <taxon>Rhodobacterales</taxon>
        <taxon>Paracoccaceae</taxon>
        <taxon>Cereibacter</taxon>
    </lineage>
</organism>
<dbReference type="RefSeq" id="WP_097030411.1">
    <property type="nucleotide sequence ID" value="NZ_OAOQ01000006.1"/>
</dbReference>
<sequence length="102" mass="11050">MQYQSAPTGALSSDDLLKWLDQVADDRDLAPVTSRIATRLATKLTGGESRVELVLDQVADDLKIGKTTAHRALAALRDRGHVVAAPCRGNVLAYRPVLRQEA</sequence>
<accession>A0A285CUA7</accession>
<dbReference type="Gene3D" id="1.10.10.10">
    <property type="entry name" value="Winged helix-like DNA-binding domain superfamily/Winged helix DNA-binding domain"/>
    <property type="match status" value="1"/>
</dbReference>
<reference evidence="2" key="1">
    <citation type="submission" date="2017-08" db="EMBL/GenBank/DDBJ databases">
        <authorList>
            <person name="Varghese N."/>
            <person name="Submissions S."/>
        </authorList>
    </citation>
    <scope>NUCLEOTIDE SEQUENCE [LARGE SCALE GENOMIC DNA]</scope>
    <source>
        <strain evidence="2">JA234</strain>
    </source>
</reference>
<dbReference type="InterPro" id="IPR036388">
    <property type="entry name" value="WH-like_DNA-bd_sf"/>
</dbReference>
<protein>
    <submittedName>
        <fullName evidence="1">Uncharacterized protein</fullName>
    </submittedName>
</protein>
<evidence type="ECO:0000313" key="2">
    <source>
        <dbReference type="Proteomes" id="UP000219467"/>
    </source>
</evidence>
<dbReference type="InterPro" id="IPR036390">
    <property type="entry name" value="WH_DNA-bd_sf"/>
</dbReference>
<dbReference type="Proteomes" id="UP000219467">
    <property type="component" value="Unassembled WGS sequence"/>
</dbReference>
<keyword evidence="2" id="KW-1185">Reference proteome</keyword>
<dbReference type="EMBL" id="OAOQ01000006">
    <property type="protein sequence ID" value="SNX70636.1"/>
    <property type="molecule type" value="Genomic_DNA"/>
</dbReference>
<proteinExistence type="predicted"/>
<name>A0A285CUA7_9RHOB</name>
<gene>
    <name evidence="1" type="ORF">SAMN05878503_106145</name>
</gene>
<dbReference type="AlphaFoldDB" id="A0A285CUA7"/>
<evidence type="ECO:0000313" key="1">
    <source>
        <dbReference type="EMBL" id="SNX70636.1"/>
    </source>
</evidence>
<dbReference type="OrthoDB" id="8255944at2"/>
<dbReference type="SUPFAM" id="SSF46785">
    <property type="entry name" value="Winged helix' DNA-binding domain"/>
    <property type="match status" value="1"/>
</dbReference>